<keyword evidence="2" id="KW-0235">DNA replication</keyword>
<feature type="region of interest" description="Disordered" evidence="4">
    <location>
        <begin position="115"/>
        <end position="138"/>
    </location>
</feature>
<evidence type="ECO:0000256" key="3">
    <source>
        <dbReference type="ARBA" id="ARBA00049244"/>
    </source>
</evidence>
<dbReference type="EC" id="2.7.7.7" evidence="1"/>
<dbReference type="PANTHER" id="PTHR10133">
    <property type="entry name" value="DNA POLYMERASE I"/>
    <property type="match status" value="1"/>
</dbReference>
<feature type="compositionally biased region" description="Low complexity" evidence="4">
    <location>
        <begin position="128"/>
        <end position="138"/>
    </location>
</feature>
<dbReference type="Gene3D" id="1.10.150.20">
    <property type="entry name" value="5' to 3' exonuclease, C-terminal subdomain"/>
    <property type="match status" value="1"/>
</dbReference>
<evidence type="ECO:0000259" key="5">
    <source>
        <dbReference type="SMART" id="SM00482"/>
    </source>
</evidence>
<dbReference type="PANTHER" id="PTHR10133:SF27">
    <property type="entry name" value="DNA POLYMERASE NU"/>
    <property type="match status" value="1"/>
</dbReference>
<dbReference type="GO" id="GO:0006261">
    <property type="term" value="P:DNA-templated DNA replication"/>
    <property type="evidence" value="ECO:0007669"/>
    <property type="project" value="InterPro"/>
</dbReference>
<keyword evidence="6" id="KW-0548">Nucleotidyltransferase</keyword>
<dbReference type="InterPro" id="IPR043502">
    <property type="entry name" value="DNA/RNA_pol_sf"/>
</dbReference>
<proteinExistence type="predicted"/>
<reference evidence="7" key="1">
    <citation type="journal article" date="2008" name="PLoS ONE">
        <title>Survival in nuclear waste, extreme resistance, and potential applications gleaned from the genome sequence of Kineococcus radiotolerans SRS30216.</title>
        <authorList>
            <person name="Bagwell C.E."/>
            <person name="Bhat S."/>
            <person name="Hawkins G.M."/>
            <person name="Smith B.W."/>
            <person name="Biswas T."/>
            <person name="Hoover T.R."/>
            <person name="Saunders E."/>
            <person name="Han C.S."/>
            <person name="Tsodikov O.V."/>
            <person name="Shimkets L.J."/>
        </authorList>
    </citation>
    <scope>NUCLEOTIDE SEQUENCE [LARGE SCALE GENOMIC DNA]</scope>
    <source>
        <strain evidence="7">ATCC BAA-149 / DSM 14245 / SRS30216</strain>
    </source>
</reference>
<dbReference type="SUPFAM" id="SSF56672">
    <property type="entry name" value="DNA/RNA polymerases"/>
    <property type="match status" value="1"/>
</dbReference>
<evidence type="ECO:0000313" key="7">
    <source>
        <dbReference type="Proteomes" id="UP000001116"/>
    </source>
</evidence>
<gene>
    <name evidence="6" type="ordered locus">Krad_4272</name>
</gene>
<comment type="catalytic activity">
    <reaction evidence="3">
        <text>DNA(n) + a 2'-deoxyribonucleoside 5'-triphosphate = DNA(n+1) + diphosphate</text>
        <dbReference type="Rhea" id="RHEA:22508"/>
        <dbReference type="Rhea" id="RHEA-COMP:17339"/>
        <dbReference type="Rhea" id="RHEA-COMP:17340"/>
        <dbReference type="ChEBI" id="CHEBI:33019"/>
        <dbReference type="ChEBI" id="CHEBI:61560"/>
        <dbReference type="ChEBI" id="CHEBI:173112"/>
        <dbReference type="EC" id="2.7.7.7"/>
    </reaction>
</comment>
<dbReference type="OrthoDB" id="4414061at2"/>
<dbReference type="SMART" id="SM00482">
    <property type="entry name" value="POLAc"/>
    <property type="match status" value="1"/>
</dbReference>
<dbReference type="GO" id="GO:0006302">
    <property type="term" value="P:double-strand break repair"/>
    <property type="evidence" value="ECO:0007669"/>
    <property type="project" value="TreeGrafter"/>
</dbReference>
<dbReference type="GO" id="GO:0003887">
    <property type="term" value="F:DNA-directed DNA polymerase activity"/>
    <property type="evidence" value="ECO:0007669"/>
    <property type="project" value="UniProtKB-KW"/>
</dbReference>
<dbReference type="Proteomes" id="UP000001116">
    <property type="component" value="Chromosome"/>
</dbReference>
<dbReference type="HOGENOM" id="CLU_035229_0_0_11"/>
<name>A6WFZ6_KINRD</name>
<dbReference type="EMBL" id="CP000750">
    <property type="protein sequence ID" value="ABS05735.1"/>
    <property type="molecule type" value="Genomic_DNA"/>
</dbReference>
<protein>
    <recommendedName>
        <fullName evidence="1">DNA-directed DNA polymerase</fullName>
        <ecNumber evidence="1">2.7.7.7</ecNumber>
    </recommendedName>
</protein>
<accession>A6WFZ6</accession>
<keyword evidence="6" id="KW-0239">DNA-directed DNA polymerase</keyword>
<dbReference type="eggNOG" id="COG0749">
    <property type="taxonomic scope" value="Bacteria"/>
</dbReference>
<evidence type="ECO:0000256" key="2">
    <source>
        <dbReference type="ARBA" id="ARBA00022705"/>
    </source>
</evidence>
<sequence>MPSGAVGAGRQTGRVDVVAQVRGLGAVPVLGLVTVPGGLGLAAGGRRWAVPTGDPAPVVAALEAEFAPRWTWWSAAAATGPLAGVHLARCHDLAAVHRLAFGGTREDAGAVWAAAHGRPLPPPPSRRPAPAHGTGLLDLDGAGAADEPVLEDGRVSPAWAEGSAFDVDLPLRLERAARWAELALAAGRAQAAVLAGLPEPRPRPAGPALAVQTGFAESAAALLAVELSRTGLPVDRAVAERIVADAVGPRPGDAGEEARSRAVRDAPVHEHLGRVDLRNPAQVLAALRGLGFDVPDTRAWRLERLREAHPGVAALLAWRKAERLATTYGYRWLDEHVGADGRLRGEWSGADAAAGRMTAQAGLHNLPSELRPAVAAEPGHVLVRADLGQVEPRVLAAVSGDAGLVAATRDDDLYAPVAAALGVDRPTAKVAVLAAMYGQTSGAAGEALRRMERAYPTALGYLRAAELAGLEGRDVRTYGGRLVRISDLAPAEPGAATAARGRFARNAVVQGAAAELFKAWAAAVRAGLAGSAGRIVLCLHDELLLHVPGPDADRAARLLAVALAQTAERWSAGSGVRFVADVSVVRRWSEAK</sequence>
<feature type="domain" description="DNA-directed DNA polymerase family A palm" evidence="5">
    <location>
        <begin position="367"/>
        <end position="551"/>
    </location>
</feature>
<dbReference type="Pfam" id="PF00476">
    <property type="entry name" value="DNA_pol_A"/>
    <property type="match status" value="1"/>
</dbReference>
<dbReference type="PRINTS" id="PR00868">
    <property type="entry name" value="DNAPOLI"/>
</dbReference>
<dbReference type="KEGG" id="kra:Krad_4272"/>
<evidence type="ECO:0000313" key="6">
    <source>
        <dbReference type="EMBL" id="ABS05735.1"/>
    </source>
</evidence>
<dbReference type="STRING" id="266940.Krad_4272"/>
<dbReference type="GO" id="GO:0003677">
    <property type="term" value="F:DNA binding"/>
    <property type="evidence" value="ECO:0007669"/>
    <property type="project" value="InterPro"/>
</dbReference>
<organism evidence="6 7">
    <name type="scientific">Kineococcus radiotolerans (strain ATCC BAA-149 / DSM 14245 / SRS30216)</name>
    <dbReference type="NCBI Taxonomy" id="266940"/>
    <lineage>
        <taxon>Bacteria</taxon>
        <taxon>Bacillati</taxon>
        <taxon>Actinomycetota</taxon>
        <taxon>Actinomycetes</taxon>
        <taxon>Kineosporiales</taxon>
        <taxon>Kineosporiaceae</taxon>
        <taxon>Kineococcus</taxon>
    </lineage>
</organism>
<keyword evidence="6" id="KW-0808">Transferase</keyword>
<evidence type="ECO:0000256" key="1">
    <source>
        <dbReference type="ARBA" id="ARBA00012417"/>
    </source>
</evidence>
<dbReference type="InterPro" id="IPR001098">
    <property type="entry name" value="DNA-dir_DNA_pol_A_palm_dom"/>
</dbReference>
<evidence type="ECO:0000256" key="4">
    <source>
        <dbReference type="SAM" id="MobiDB-lite"/>
    </source>
</evidence>
<keyword evidence="7" id="KW-1185">Reference proteome</keyword>
<dbReference type="Gene3D" id="3.30.70.370">
    <property type="match status" value="1"/>
</dbReference>
<dbReference type="InterPro" id="IPR002298">
    <property type="entry name" value="DNA_polymerase_A"/>
</dbReference>
<dbReference type="AlphaFoldDB" id="A6WFZ6"/>